<name>A0A4T0V3H4_9NEIS</name>
<dbReference type="AlphaFoldDB" id="A0A4T0V3H4"/>
<dbReference type="Proteomes" id="UP000308891">
    <property type="component" value="Unassembled WGS sequence"/>
</dbReference>
<protein>
    <submittedName>
        <fullName evidence="1">DUF2164 domain-containing protein</fullName>
    </submittedName>
</protein>
<dbReference type="EMBL" id="STGJ01000002">
    <property type="protein sequence ID" value="TIC86059.1"/>
    <property type="molecule type" value="Genomic_DNA"/>
</dbReference>
<proteinExistence type="predicted"/>
<evidence type="ECO:0000313" key="2">
    <source>
        <dbReference type="Proteomes" id="UP000308891"/>
    </source>
</evidence>
<dbReference type="OrthoDB" id="573733at2"/>
<accession>A0A4T0V3H4</accession>
<reference evidence="1 2" key="1">
    <citation type="submission" date="2019-04" db="EMBL/GenBank/DDBJ databases">
        <title>Crenobacter sp. nov.</title>
        <authorList>
            <person name="Shi S."/>
        </authorList>
    </citation>
    <scope>NUCLEOTIDE SEQUENCE [LARGE SCALE GENOMIC DNA]</scope>
    <source>
        <strain evidence="1 2">GY 70310</strain>
    </source>
</reference>
<sequence length="89" mass="9938">MKIKLDPAARRQAIASIERYCAEQLDDDPPVGLLGASTLLDFFLQEIAPVVYNQAVADAQARLLTRAAELDAEVYAEPFQYWKSPTRRG</sequence>
<comment type="caution">
    <text evidence="1">The sequence shown here is derived from an EMBL/GenBank/DDBJ whole genome shotgun (WGS) entry which is preliminary data.</text>
</comment>
<dbReference type="InterPro" id="IPR018680">
    <property type="entry name" value="DUF2164"/>
</dbReference>
<evidence type="ECO:0000313" key="1">
    <source>
        <dbReference type="EMBL" id="TIC86059.1"/>
    </source>
</evidence>
<organism evidence="1 2">
    <name type="scientific">Crenobacter intestini</name>
    <dbReference type="NCBI Taxonomy" id="2563443"/>
    <lineage>
        <taxon>Bacteria</taxon>
        <taxon>Pseudomonadati</taxon>
        <taxon>Pseudomonadota</taxon>
        <taxon>Betaproteobacteria</taxon>
        <taxon>Neisseriales</taxon>
        <taxon>Neisseriaceae</taxon>
        <taxon>Crenobacter</taxon>
    </lineage>
</organism>
<gene>
    <name evidence="1" type="ORF">E5K04_02850</name>
</gene>
<dbReference type="RefSeq" id="WP_136551405.1">
    <property type="nucleotide sequence ID" value="NZ_STGJ01000002.1"/>
</dbReference>
<keyword evidence="2" id="KW-1185">Reference proteome</keyword>
<dbReference type="Pfam" id="PF09932">
    <property type="entry name" value="DUF2164"/>
    <property type="match status" value="1"/>
</dbReference>